<dbReference type="FunFam" id="1.10.10.60:FF:000132">
    <property type="entry name" value="AraC family transcriptional regulator"/>
    <property type="match status" value="1"/>
</dbReference>
<dbReference type="Pfam" id="PF02311">
    <property type="entry name" value="AraC_binding"/>
    <property type="match status" value="1"/>
</dbReference>
<dbReference type="OrthoDB" id="2573719at2"/>
<keyword evidence="1" id="KW-0678">Repressor</keyword>
<evidence type="ECO:0000256" key="4">
    <source>
        <dbReference type="ARBA" id="ARBA00023163"/>
    </source>
</evidence>
<evidence type="ECO:0000256" key="1">
    <source>
        <dbReference type="ARBA" id="ARBA00022491"/>
    </source>
</evidence>
<dbReference type="Gene3D" id="2.60.120.10">
    <property type="entry name" value="Jelly Rolls"/>
    <property type="match status" value="1"/>
</dbReference>
<dbReference type="eggNOG" id="COG2207">
    <property type="taxonomic scope" value="Bacteria"/>
</dbReference>
<dbReference type="PROSITE" id="PS01124">
    <property type="entry name" value="HTH_ARAC_FAMILY_2"/>
    <property type="match status" value="1"/>
</dbReference>
<dbReference type="eggNOG" id="COG1917">
    <property type="taxonomic scope" value="Bacteria"/>
</dbReference>
<sequence length="276" mass="30077">MPKYKSDHVLDDPDSVPRPVMAIGADIVTGAEAFKMGAHHHRKSQLIHTARGMLTCEVSQGLWIVPPGCALWIPGGARHSVSGVGNVEVYALFVDPDSAPDLPKACCTMSVSPLLREVLLRCAEFPTLYPVRGREARLASVLLDELAAAPVEKLHLPMPSDGRLRKIADAMAAEPSDRASVHEWAKRIGVSERTLSRLVVHEMGMSFGRWRQQLHISLALQWLSQSASVQSIATDLGYESASSFVFMFRKVLGTSPARYMTQRLEGSPTAASKDPG</sequence>
<keyword evidence="4" id="KW-0804">Transcription</keyword>
<evidence type="ECO:0000313" key="7">
    <source>
        <dbReference type="Proteomes" id="UP000010798"/>
    </source>
</evidence>
<name>L0DCP4_SINAD</name>
<dbReference type="Proteomes" id="UP000010798">
    <property type="component" value="Chromosome"/>
</dbReference>
<dbReference type="STRING" id="886293.Sinac_2070"/>
<dbReference type="Gene3D" id="1.10.10.60">
    <property type="entry name" value="Homeodomain-like"/>
    <property type="match status" value="1"/>
</dbReference>
<dbReference type="SUPFAM" id="SSF51182">
    <property type="entry name" value="RmlC-like cupins"/>
    <property type="match status" value="1"/>
</dbReference>
<keyword evidence="3 6" id="KW-0238">DNA-binding</keyword>
<feature type="domain" description="HTH araC/xylS-type" evidence="5">
    <location>
        <begin position="165"/>
        <end position="262"/>
    </location>
</feature>
<gene>
    <name evidence="6" type="ordered locus">Sinac_2070</name>
</gene>
<keyword evidence="7" id="KW-1185">Reference proteome</keyword>
<dbReference type="PRINTS" id="PR00032">
    <property type="entry name" value="HTHARAC"/>
</dbReference>
<dbReference type="GO" id="GO:0043565">
    <property type="term" value="F:sequence-specific DNA binding"/>
    <property type="evidence" value="ECO:0007669"/>
    <property type="project" value="InterPro"/>
</dbReference>
<evidence type="ECO:0000256" key="3">
    <source>
        <dbReference type="ARBA" id="ARBA00023125"/>
    </source>
</evidence>
<proteinExistence type="predicted"/>
<dbReference type="RefSeq" id="WP_015245573.1">
    <property type="nucleotide sequence ID" value="NC_019892.1"/>
</dbReference>
<dbReference type="EMBL" id="CP003364">
    <property type="protein sequence ID" value="AGA26406.1"/>
    <property type="molecule type" value="Genomic_DNA"/>
</dbReference>
<dbReference type="InterPro" id="IPR009057">
    <property type="entry name" value="Homeodomain-like_sf"/>
</dbReference>
<dbReference type="PANTHER" id="PTHR11019:SF199">
    <property type="entry name" value="HTH-TYPE TRANSCRIPTIONAL REGULATOR NIMR"/>
    <property type="match status" value="1"/>
</dbReference>
<dbReference type="InterPro" id="IPR014710">
    <property type="entry name" value="RmlC-like_jellyroll"/>
</dbReference>
<dbReference type="GO" id="GO:0003700">
    <property type="term" value="F:DNA-binding transcription factor activity"/>
    <property type="evidence" value="ECO:0007669"/>
    <property type="project" value="InterPro"/>
</dbReference>
<dbReference type="InterPro" id="IPR011051">
    <property type="entry name" value="RmlC_Cupin_sf"/>
</dbReference>
<dbReference type="InterPro" id="IPR018060">
    <property type="entry name" value="HTH_AraC"/>
</dbReference>
<dbReference type="InterPro" id="IPR003313">
    <property type="entry name" value="AraC-bd"/>
</dbReference>
<dbReference type="KEGG" id="saci:Sinac_2070"/>
<accession>L0DCP4</accession>
<evidence type="ECO:0000313" key="6">
    <source>
        <dbReference type="EMBL" id="AGA26406.1"/>
    </source>
</evidence>
<protein>
    <submittedName>
        <fullName evidence="6">DNA-binding domain-containing protein, AraC-type</fullName>
    </submittedName>
</protein>
<dbReference type="CDD" id="cd06124">
    <property type="entry name" value="cupin_NimR-like_N"/>
    <property type="match status" value="1"/>
</dbReference>
<keyword evidence="2" id="KW-0805">Transcription regulation</keyword>
<dbReference type="InterPro" id="IPR020449">
    <property type="entry name" value="Tscrpt_reg_AraC-type_HTH"/>
</dbReference>
<dbReference type="SMART" id="SM00342">
    <property type="entry name" value="HTH_ARAC"/>
    <property type="match status" value="1"/>
</dbReference>
<evidence type="ECO:0000259" key="5">
    <source>
        <dbReference type="PROSITE" id="PS01124"/>
    </source>
</evidence>
<dbReference type="SUPFAM" id="SSF46689">
    <property type="entry name" value="Homeodomain-like"/>
    <property type="match status" value="1"/>
</dbReference>
<dbReference type="PANTHER" id="PTHR11019">
    <property type="entry name" value="HTH-TYPE TRANSCRIPTIONAL REGULATOR NIMR"/>
    <property type="match status" value="1"/>
</dbReference>
<dbReference type="AlphaFoldDB" id="L0DCP4"/>
<evidence type="ECO:0000256" key="2">
    <source>
        <dbReference type="ARBA" id="ARBA00023015"/>
    </source>
</evidence>
<organism evidence="6 7">
    <name type="scientific">Singulisphaera acidiphila (strain ATCC BAA-1392 / DSM 18658 / VKM B-2454 / MOB10)</name>
    <dbReference type="NCBI Taxonomy" id="886293"/>
    <lineage>
        <taxon>Bacteria</taxon>
        <taxon>Pseudomonadati</taxon>
        <taxon>Planctomycetota</taxon>
        <taxon>Planctomycetia</taxon>
        <taxon>Isosphaerales</taxon>
        <taxon>Isosphaeraceae</taxon>
        <taxon>Singulisphaera</taxon>
    </lineage>
</organism>
<dbReference type="Pfam" id="PF12833">
    <property type="entry name" value="HTH_18"/>
    <property type="match status" value="1"/>
</dbReference>
<dbReference type="HOGENOM" id="CLU_000445_87_0_0"/>
<reference evidence="6 7" key="1">
    <citation type="submission" date="2012-02" db="EMBL/GenBank/DDBJ databases">
        <title>Complete sequence of chromosome of Singulisphaera acidiphila DSM 18658.</title>
        <authorList>
            <consortium name="US DOE Joint Genome Institute (JGI-PGF)"/>
            <person name="Lucas S."/>
            <person name="Copeland A."/>
            <person name="Lapidus A."/>
            <person name="Glavina del Rio T."/>
            <person name="Dalin E."/>
            <person name="Tice H."/>
            <person name="Bruce D."/>
            <person name="Goodwin L."/>
            <person name="Pitluck S."/>
            <person name="Peters L."/>
            <person name="Ovchinnikova G."/>
            <person name="Chertkov O."/>
            <person name="Kyrpides N."/>
            <person name="Mavromatis K."/>
            <person name="Ivanova N."/>
            <person name="Brettin T."/>
            <person name="Detter J.C."/>
            <person name="Han C."/>
            <person name="Larimer F."/>
            <person name="Land M."/>
            <person name="Hauser L."/>
            <person name="Markowitz V."/>
            <person name="Cheng J.-F."/>
            <person name="Hugenholtz P."/>
            <person name="Woyke T."/>
            <person name="Wu D."/>
            <person name="Tindall B."/>
            <person name="Pomrenke H."/>
            <person name="Brambilla E."/>
            <person name="Klenk H.-P."/>
            <person name="Eisen J.A."/>
        </authorList>
    </citation>
    <scope>NUCLEOTIDE SEQUENCE [LARGE SCALE GENOMIC DNA]</scope>
    <source>
        <strain evidence="7">ATCC BAA-1392 / DSM 18658 / VKM B-2454 / MOB10</strain>
    </source>
</reference>